<dbReference type="CDD" id="cd06267">
    <property type="entry name" value="PBP1_LacI_sugar_binding-like"/>
    <property type="match status" value="1"/>
</dbReference>
<proteinExistence type="predicted"/>
<dbReference type="Pfam" id="PF00356">
    <property type="entry name" value="LacI"/>
    <property type="match status" value="1"/>
</dbReference>
<dbReference type="SUPFAM" id="SSF53822">
    <property type="entry name" value="Periplasmic binding protein-like I"/>
    <property type="match status" value="1"/>
</dbReference>
<dbReference type="GO" id="GO:0000976">
    <property type="term" value="F:transcription cis-regulatory region binding"/>
    <property type="evidence" value="ECO:0007669"/>
    <property type="project" value="TreeGrafter"/>
</dbReference>
<feature type="domain" description="HTH lacI-type" evidence="5">
    <location>
        <begin position="11"/>
        <end position="65"/>
    </location>
</feature>
<name>A0A2S5EFT3_9BACT</name>
<evidence type="ECO:0000256" key="3">
    <source>
        <dbReference type="ARBA" id="ARBA00023125"/>
    </source>
</evidence>
<dbReference type="PROSITE" id="PS50932">
    <property type="entry name" value="HTH_LACI_2"/>
    <property type="match status" value="1"/>
</dbReference>
<dbReference type="CDD" id="cd01392">
    <property type="entry name" value="HTH_LacI"/>
    <property type="match status" value="1"/>
</dbReference>
<evidence type="ECO:0000256" key="2">
    <source>
        <dbReference type="ARBA" id="ARBA00023015"/>
    </source>
</evidence>
<dbReference type="AlphaFoldDB" id="A0A2S5EFT3"/>
<dbReference type="PANTHER" id="PTHR30146:SF148">
    <property type="entry name" value="HTH-TYPE TRANSCRIPTIONAL REPRESSOR PURR-RELATED"/>
    <property type="match status" value="1"/>
</dbReference>
<dbReference type="SUPFAM" id="SSF47413">
    <property type="entry name" value="lambda repressor-like DNA-binding domains"/>
    <property type="match status" value="1"/>
</dbReference>
<evidence type="ECO:0000313" key="7">
    <source>
        <dbReference type="Proteomes" id="UP000236950"/>
    </source>
</evidence>
<dbReference type="Proteomes" id="UP000236950">
    <property type="component" value="Unassembled WGS sequence"/>
</dbReference>
<evidence type="ECO:0000313" key="6">
    <source>
        <dbReference type="EMBL" id="POZ92002.1"/>
    </source>
</evidence>
<dbReference type="InterPro" id="IPR028082">
    <property type="entry name" value="Peripla_BP_I"/>
</dbReference>
<keyword evidence="3" id="KW-0238">DNA-binding</keyword>
<sequence>MLMEGNPMQKTTIKDIAKALNISPSTVSRALNGKNGVSEKLSVTIREKAEELGYVGNFAARSLKTSQSKTIGVTVSDIRNPFFLDFLKGVDNILFQRGYKFLLTDSGENVEKEKIYLMWLIEHGVDGILASPVTERDGKNNLELYKKIKNISIPIVFYDRVFPEESQFDSVTVDNKDSIIQALKYLYNKGHRKIGIFLSKSGIYTIEQRLEGFIEGCELLGIKINEEWIAKDLFPEEKTYDKLKKLKKNHNLPTAIIATNNKITKQLISASKKLNILIPNTLSIMGYDDLTENEIISPPITCIKQPVFEIGRIASTILLGKIENDETKTTKIVLKTEIVERNSIINLNKNTLN</sequence>
<keyword evidence="4" id="KW-0804">Transcription</keyword>
<dbReference type="EMBL" id="JALY01000197">
    <property type="protein sequence ID" value="POZ92002.1"/>
    <property type="molecule type" value="Genomic_DNA"/>
</dbReference>
<dbReference type="Gene3D" id="3.40.50.2300">
    <property type="match status" value="2"/>
</dbReference>
<evidence type="ECO:0000256" key="4">
    <source>
        <dbReference type="ARBA" id="ARBA00023163"/>
    </source>
</evidence>
<dbReference type="InterPro" id="IPR010982">
    <property type="entry name" value="Lambda_DNA-bd_dom_sf"/>
</dbReference>
<keyword evidence="1" id="KW-0678">Repressor</keyword>
<dbReference type="PANTHER" id="PTHR30146">
    <property type="entry name" value="LACI-RELATED TRANSCRIPTIONAL REPRESSOR"/>
    <property type="match status" value="1"/>
</dbReference>
<dbReference type="Pfam" id="PF13377">
    <property type="entry name" value="Peripla_BP_3"/>
    <property type="match status" value="1"/>
</dbReference>
<accession>A0A2S5EFT3</accession>
<dbReference type="InterPro" id="IPR046335">
    <property type="entry name" value="LacI/GalR-like_sensor"/>
</dbReference>
<organism evidence="6 7">
    <name type="scientific">Petrotoga halophila DSM 16923</name>
    <dbReference type="NCBI Taxonomy" id="1122953"/>
    <lineage>
        <taxon>Bacteria</taxon>
        <taxon>Thermotogati</taxon>
        <taxon>Thermotogota</taxon>
        <taxon>Thermotogae</taxon>
        <taxon>Petrotogales</taxon>
        <taxon>Petrotogaceae</taxon>
        <taxon>Petrotoga</taxon>
    </lineage>
</organism>
<dbReference type="InterPro" id="IPR000843">
    <property type="entry name" value="HTH_LacI"/>
</dbReference>
<dbReference type="Gene3D" id="1.10.260.40">
    <property type="entry name" value="lambda repressor-like DNA-binding domains"/>
    <property type="match status" value="1"/>
</dbReference>
<evidence type="ECO:0000259" key="5">
    <source>
        <dbReference type="PROSITE" id="PS50932"/>
    </source>
</evidence>
<keyword evidence="2" id="KW-0805">Transcription regulation</keyword>
<gene>
    <name evidence="6" type="ORF">AA81_09630</name>
</gene>
<comment type="caution">
    <text evidence="6">The sequence shown here is derived from an EMBL/GenBank/DDBJ whole genome shotgun (WGS) entry which is preliminary data.</text>
</comment>
<keyword evidence="7" id="KW-1185">Reference proteome</keyword>
<reference evidence="6 7" key="1">
    <citation type="submission" date="2014-01" db="EMBL/GenBank/DDBJ databases">
        <title>Comparative genomics of Petrotoga.</title>
        <authorList>
            <person name="Chow K."/>
            <person name="Charchuk R."/>
            <person name="Nesbo C.L."/>
        </authorList>
    </citation>
    <scope>NUCLEOTIDE SEQUENCE [LARGE SCALE GENOMIC DNA]</scope>
    <source>
        <strain evidence="6 7">DSM 16923</strain>
    </source>
</reference>
<dbReference type="GO" id="GO:0003700">
    <property type="term" value="F:DNA-binding transcription factor activity"/>
    <property type="evidence" value="ECO:0007669"/>
    <property type="project" value="TreeGrafter"/>
</dbReference>
<evidence type="ECO:0000256" key="1">
    <source>
        <dbReference type="ARBA" id="ARBA00022491"/>
    </source>
</evidence>
<dbReference type="SMART" id="SM00354">
    <property type="entry name" value="HTH_LACI"/>
    <property type="match status" value="1"/>
</dbReference>
<protein>
    <submittedName>
        <fullName evidence="6">LacI family transcriptional regulator</fullName>
    </submittedName>
</protein>